<sequence length="171" mass="17931">MSLPMVMLGGVPLVPHAGTVSQSITPLGGPEIVRLSNGVGVPMTHWQKSAIALSGSGFMPPGLDGLDYTQPLELRCTKHLSIVGTGTSFVLAGTPRPDFAPWALALVGQQWVETPMVLAGASATVTPVPGASAYQVCWMPVFTVSAKRPQGDMDPSNNVTPHGWQITCEEL</sequence>
<dbReference type="RefSeq" id="WP_074980448.1">
    <property type="nucleotide sequence ID" value="NZ_FOLS01000011.1"/>
</dbReference>
<dbReference type="EMBL" id="FOLS01000011">
    <property type="protein sequence ID" value="SFC84899.1"/>
    <property type="molecule type" value="Genomic_DNA"/>
</dbReference>
<dbReference type="AlphaFoldDB" id="A0AAQ1HMK8"/>
<proteinExistence type="predicted"/>
<accession>A0AAQ1HMK8</accession>
<evidence type="ECO:0000313" key="2">
    <source>
        <dbReference type="Proteomes" id="UP000183385"/>
    </source>
</evidence>
<protein>
    <submittedName>
        <fullName evidence="1">Uncharacterized protein</fullName>
    </submittedName>
</protein>
<evidence type="ECO:0000313" key="1">
    <source>
        <dbReference type="EMBL" id="SFC84899.1"/>
    </source>
</evidence>
<organism evidence="1 2">
    <name type="scientific">Pseudomonas citronellolis</name>
    <dbReference type="NCBI Taxonomy" id="53408"/>
    <lineage>
        <taxon>Bacteria</taxon>
        <taxon>Pseudomonadati</taxon>
        <taxon>Pseudomonadota</taxon>
        <taxon>Gammaproteobacteria</taxon>
        <taxon>Pseudomonadales</taxon>
        <taxon>Pseudomonadaceae</taxon>
        <taxon>Pseudomonas</taxon>
    </lineage>
</organism>
<gene>
    <name evidence="1" type="ORF">SAMN05216577_111112</name>
</gene>
<comment type="caution">
    <text evidence="1">The sequence shown here is derived from an EMBL/GenBank/DDBJ whole genome shotgun (WGS) entry which is preliminary data.</text>
</comment>
<dbReference type="Proteomes" id="UP000183385">
    <property type="component" value="Unassembled WGS sequence"/>
</dbReference>
<reference evidence="1 2" key="1">
    <citation type="submission" date="2016-10" db="EMBL/GenBank/DDBJ databases">
        <authorList>
            <person name="Varghese N."/>
            <person name="Submissions S."/>
        </authorList>
    </citation>
    <scope>NUCLEOTIDE SEQUENCE [LARGE SCALE GENOMIC DNA]</scope>
    <source>
        <strain evidence="1 2">LMG 18378</strain>
    </source>
</reference>
<name>A0AAQ1HMK8_9PSED</name>
<keyword evidence="2" id="KW-1185">Reference proteome</keyword>